<feature type="chain" id="PRO_5015409173" evidence="1">
    <location>
        <begin position="19"/>
        <end position="261"/>
    </location>
</feature>
<evidence type="ECO:0000313" key="3">
    <source>
        <dbReference type="Proteomes" id="UP000245168"/>
    </source>
</evidence>
<gene>
    <name evidence="2" type="ORF">DDZ18_11560</name>
</gene>
<comment type="caution">
    <text evidence="2">The sequence shown here is derived from an EMBL/GenBank/DDBJ whole genome shotgun (WGS) entry which is preliminary data.</text>
</comment>
<dbReference type="EMBL" id="QEXV01000005">
    <property type="protein sequence ID" value="PWE16822.1"/>
    <property type="molecule type" value="Genomic_DNA"/>
</dbReference>
<dbReference type="InterPro" id="IPR021457">
    <property type="entry name" value="DUF3108"/>
</dbReference>
<dbReference type="Pfam" id="PF11306">
    <property type="entry name" value="DUF3108"/>
    <property type="match status" value="1"/>
</dbReference>
<accession>A0A2U2BS56</accession>
<sequence>MIRIAIAAALMLAAPAAADDEAASTTPPEQLYVEYTGSLFFIPVADISVNAGFGADGYSADARFQSAGLLRWFDDTDIVASTGGYREGLQLQPQRYEHINRASNKGRVVGIDFAEGTAIPDVQPPFGSMGEPPASESERAGAVDPISAMLDLTLNHVSQEGEPCNGRVPVFDGKARYDLRLESGGSESVRTRAWRGDAVICRAYLEPISGYDPEDRPSEEETARPVTIWLARVNDVHVPIRFRANTQIGEMTIQARRLVVR</sequence>
<name>A0A2U2BS56_9PROT</name>
<evidence type="ECO:0000313" key="2">
    <source>
        <dbReference type="EMBL" id="PWE16822.1"/>
    </source>
</evidence>
<dbReference type="AlphaFoldDB" id="A0A2U2BS56"/>
<organism evidence="2 3">
    <name type="scientific">Marinicauda salina</name>
    <dbReference type="NCBI Taxonomy" id="2135793"/>
    <lineage>
        <taxon>Bacteria</taxon>
        <taxon>Pseudomonadati</taxon>
        <taxon>Pseudomonadota</taxon>
        <taxon>Alphaproteobacteria</taxon>
        <taxon>Maricaulales</taxon>
        <taxon>Maricaulaceae</taxon>
        <taxon>Marinicauda</taxon>
    </lineage>
</organism>
<dbReference type="OrthoDB" id="7630100at2"/>
<protein>
    <submittedName>
        <fullName evidence="2">DUF3108 domain-containing protein</fullName>
    </submittedName>
</protein>
<feature type="signal peptide" evidence="1">
    <location>
        <begin position="1"/>
        <end position="18"/>
    </location>
</feature>
<proteinExistence type="predicted"/>
<evidence type="ECO:0000256" key="1">
    <source>
        <dbReference type="SAM" id="SignalP"/>
    </source>
</evidence>
<dbReference type="Proteomes" id="UP000245168">
    <property type="component" value="Unassembled WGS sequence"/>
</dbReference>
<reference evidence="3" key="1">
    <citation type="submission" date="2018-05" db="EMBL/GenBank/DDBJ databases">
        <authorList>
            <person name="Liu B.-T."/>
        </authorList>
    </citation>
    <scope>NUCLEOTIDE SEQUENCE [LARGE SCALE GENOMIC DNA]</scope>
    <source>
        <strain evidence="3">WD6-1</strain>
    </source>
</reference>
<dbReference type="RefSeq" id="WP_109253545.1">
    <property type="nucleotide sequence ID" value="NZ_QEXV01000005.1"/>
</dbReference>
<keyword evidence="3" id="KW-1185">Reference proteome</keyword>
<keyword evidence="1" id="KW-0732">Signal</keyword>